<reference evidence="2 3" key="2">
    <citation type="submission" date="2018-10" db="EMBL/GenBank/DDBJ databases">
        <authorList>
            <consortium name="Pathogen Informatics"/>
        </authorList>
    </citation>
    <scope>NUCLEOTIDE SEQUENCE [LARGE SCALE GENOMIC DNA]</scope>
</reference>
<organism evidence="4">
    <name type="scientific">Mesocestoides corti</name>
    <name type="common">Flatworm</name>
    <dbReference type="NCBI Taxonomy" id="53468"/>
    <lineage>
        <taxon>Eukaryota</taxon>
        <taxon>Metazoa</taxon>
        <taxon>Spiralia</taxon>
        <taxon>Lophotrochozoa</taxon>
        <taxon>Platyhelminthes</taxon>
        <taxon>Cestoda</taxon>
        <taxon>Eucestoda</taxon>
        <taxon>Cyclophyllidea</taxon>
        <taxon>Mesocestoididae</taxon>
        <taxon>Mesocestoides</taxon>
    </lineage>
</organism>
<feature type="compositionally biased region" description="Basic residues" evidence="1">
    <location>
        <begin position="43"/>
        <end position="63"/>
    </location>
</feature>
<dbReference type="EMBL" id="UXSR01001620">
    <property type="protein sequence ID" value="VDD78411.1"/>
    <property type="molecule type" value="Genomic_DNA"/>
</dbReference>
<accession>A0A0R3UBW5</accession>
<feature type="compositionally biased region" description="Polar residues" evidence="1">
    <location>
        <begin position="64"/>
        <end position="74"/>
    </location>
</feature>
<protein>
    <submittedName>
        <fullName evidence="4">Secreted protein</fullName>
    </submittedName>
</protein>
<evidence type="ECO:0000313" key="3">
    <source>
        <dbReference type="Proteomes" id="UP000267029"/>
    </source>
</evidence>
<dbReference type="WBParaSite" id="MCOS_0000441301-mRNA-1">
    <property type="protein sequence ID" value="MCOS_0000441301-mRNA-1"/>
    <property type="gene ID" value="MCOS_0000441301"/>
</dbReference>
<gene>
    <name evidence="2" type="ORF">MCOS_LOCUS4414</name>
</gene>
<feature type="compositionally biased region" description="Low complexity" evidence="1">
    <location>
        <begin position="31"/>
        <end position="40"/>
    </location>
</feature>
<evidence type="ECO:0000313" key="4">
    <source>
        <dbReference type="WBParaSite" id="MCOS_0000441301-mRNA-1"/>
    </source>
</evidence>
<sequence length="74" mass="7839">MLTKAWPHSKSHVCAVDELSSSTEVLTSKATTAAAADAEAVPPKRRGVLRKAGRASANRRTKRSTFSSGTDKVV</sequence>
<proteinExistence type="predicted"/>
<name>A0A0R3UBW5_MESCO</name>
<evidence type="ECO:0000256" key="1">
    <source>
        <dbReference type="SAM" id="MobiDB-lite"/>
    </source>
</evidence>
<dbReference type="AlphaFoldDB" id="A0A0R3UBW5"/>
<feature type="region of interest" description="Disordered" evidence="1">
    <location>
        <begin position="31"/>
        <end position="74"/>
    </location>
</feature>
<reference evidence="4" key="1">
    <citation type="submission" date="2017-02" db="UniProtKB">
        <authorList>
            <consortium name="WormBaseParasite"/>
        </authorList>
    </citation>
    <scope>IDENTIFICATION</scope>
</reference>
<keyword evidence="3" id="KW-1185">Reference proteome</keyword>
<dbReference type="Proteomes" id="UP000267029">
    <property type="component" value="Unassembled WGS sequence"/>
</dbReference>
<evidence type="ECO:0000313" key="2">
    <source>
        <dbReference type="EMBL" id="VDD78411.1"/>
    </source>
</evidence>